<dbReference type="Proteomes" id="UP000527352">
    <property type="component" value="Unassembled WGS sequence"/>
</dbReference>
<comment type="caution">
    <text evidence="2">The sequence shown here is derived from an EMBL/GenBank/DDBJ whole genome shotgun (WGS) entry which is preliminary data.</text>
</comment>
<protein>
    <submittedName>
        <fullName evidence="2">AAA family ATPase</fullName>
    </submittedName>
</protein>
<gene>
    <name evidence="2" type="ORF">HGO26_02965</name>
</gene>
<dbReference type="EMBL" id="JABAEB010000002">
    <property type="protein sequence ID" value="NLQ21844.1"/>
    <property type="molecule type" value="Genomic_DNA"/>
</dbReference>
<dbReference type="InterPro" id="IPR052754">
    <property type="entry name" value="NTPase_KAP_P-loop"/>
</dbReference>
<dbReference type="PANTHER" id="PTHR22674">
    <property type="entry name" value="NTPASE, KAP FAMILY P-LOOP DOMAIN-CONTAINING 1"/>
    <property type="match status" value="1"/>
</dbReference>
<dbReference type="SUPFAM" id="SSF52540">
    <property type="entry name" value="P-loop containing nucleoside triphosphate hydrolases"/>
    <property type="match status" value="1"/>
</dbReference>
<organism evidence="2 3">
    <name type="scientific">Shewanella oncorhynchi</name>
    <dbReference type="NCBI Taxonomy" id="2726434"/>
    <lineage>
        <taxon>Bacteria</taxon>
        <taxon>Pseudomonadati</taxon>
        <taxon>Pseudomonadota</taxon>
        <taxon>Gammaproteobacteria</taxon>
        <taxon>Alteromonadales</taxon>
        <taxon>Shewanellaceae</taxon>
        <taxon>Shewanella</taxon>
    </lineage>
</organism>
<dbReference type="InterPro" id="IPR027417">
    <property type="entry name" value="P-loop_NTPase"/>
</dbReference>
<keyword evidence="3" id="KW-1185">Reference proteome</keyword>
<dbReference type="Gene3D" id="3.40.50.300">
    <property type="entry name" value="P-loop containing nucleotide triphosphate hydrolases"/>
    <property type="match status" value="1"/>
</dbReference>
<sequence length="466" mass="51983">MAHQSLNDLPVLTDDFGLYTTFVEGIAEEIRQSQAPKTIAITGYWGSGKTSVLAQLYAQLFGENPPSIKGEAVPTSNDATPHYHGVWFEAWRYQHEPQPIIALMHTMRQSFSQKRKLFDQTGKILNVSAVAGLSVLDGSIKMLSGGMVSGLDKFPSIGEKYERDNLLSQLSTDQINNALSTAIDHLLTNKVKIGETDRKCIIFIDDLDRCDAATAKKLLEGIKVHLNLENCIFIIAIDPAQLEASFKLEHAQLRNTGNIEDLSNHDATEYLEKLCQDAHRLPIASQQNIADFVANNLNKIFTHEHDKYSDIIAAIKAELERQNYLPANPRRLKMICNRLAAFISKTNGENQNQYHAQSLLFLASAYVSYREIYEMLSVSAKSINDVAEFCSSRVQSKIPAFKYLTSSNTEARGAFIHPNKITEFRFASLLTEIEANGNLPAWGDYLHKLIQSYNTSTPAGAVPEVE</sequence>
<accession>A0ABX1KK14</accession>
<evidence type="ECO:0000313" key="3">
    <source>
        <dbReference type="Proteomes" id="UP000527352"/>
    </source>
</evidence>
<dbReference type="PANTHER" id="PTHR22674:SF6">
    <property type="entry name" value="NTPASE KAP FAMILY P-LOOP DOMAIN-CONTAINING PROTEIN 1"/>
    <property type="match status" value="1"/>
</dbReference>
<dbReference type="RefSeq" id="WP_168823219.1">
    <property type="nucleotide sequence ID" value="NZ_JABAEB010000002.1"/>
</dbReference>
<name>A0ABX1KK14_9GAMM</name>
<feature type="domain" description="KAP NTPase" evidence="1">
    <location>
        <begin position="20"/>
        <end position="340"/>
    </location>
</feature>
<reference evidence="2 3" key="1">
    <citation type="submission" date="2020-04" db="EMBL/GenBank/DDBJ databases">
        <title>The first description of lens atrophy caused by putative novel Shewanella sp. that is a new emerging pathogen for cultured rainbow trout?</title>
        <authorList>
            <person name="Saticioglu I.B."/>
            <person name="Duman M."/>
            <person name="Altun S."/>
        </authorList>
    </citation>
    <scope>NUCLEOTIDE SEQUENCE [LARGE SCALE GENOMIC DNA]</scope>
    <source>
        <strain evidence="2 3">S-1</strain>
    </source>
</reference>
<dbReference type="InterPro" id="IPR011646">
    <property type="entry name" value="KAP_P-loop"/>
</dbReference>
<dbReference type="Pfam" id="PF07693">
    <property type="entry name" value="KAP_NTPase"/>
    <property type="match status" value="1"/>
</dbReference>
<evidence type="ECO:0000259" key="1">
    <source>
        <dbReference type="Pfam" id="PF07693"/>
    </source>
</evidence>
<evidence type="ECO:0000313" key="2">
    <source>
        <dbReference type="EMBL" id="NLQ21844.1"/>
    </source>
</evidence>
<proteinExistence type="predicted"/>